<reference evidence="2" key="1">
    <citation type="journal article" date="2023" name="Science">
        <title>Genome structures resolve the early diversification of teleost fishes.</title>
        <authorList>
            <person name="Parey E."/>
            <person name="Louis A."/>
            <person name="Montfort J."/>
            <person name="Bouchez O."/>
            <person name="Roques C."/>
            <person name="Iampietro C."/>
            <person name="Lluch J."/>
            <person name="Castinel A."/>
            <person name="Donnadieu C."/>
            <person name="Desvignes T."/>
            <person name="Floi Bucao C."/>
            <person name="Jouanno E."/>
            <person name="Wen M."/>
            <person name="Mejri S."/>
            <person name="Dirks R."/>
            <person name="Jansen H."/>
            <person name="Henkel C."/>
            <person name="Chen W.J."/>
            <person name="Zahm M."/>
            <person name="Cabau C."/>
            <person name="Klopp C."/>
            <person name="Thompson A.W."/>
            <person name="Robinson-Rechavi M."/>
            <person name="Braasch I."/>
            <person name="Lecointre G."/>
            <person name="Bobe J."/>
            <person name="Postlethwait J.H."/>
            <person name="Berthelot C."/>
            <person name="Roest Crollius H."/>
            <person name="Guiguen Y."/>
        </authorList>
    </citation>
    <scope>NUCLEOTIDE SEQUENCE</scope>
    <source>
        <strain evidence="2">NC1722</strain>
    </source>
</reference>
<feature type="compositionally biased region" description="Basic and acidic residues" evidence="1">
    <location>
        <begin position="38"/>
        <end position="52"/>
    </location>
</feature>
<proteinExistence type="predicted"/>
<dbReference type="Proteomes" id="UP001221898">
    <property type="component" value="Unassembled WGS sequence"/>
</dbReference>
<evidence type="ECO:0000256" key="1">
    <source>
        <dbReference type="SAM" id="MobiDB-lite"/>
    </source>
</evidence>
<feature type="region of interest" description="Disordered" evidence="1">
    <location>
        <begin position="20"/>
        <end position="52"/>
    </location>
</feature>
<organism evidence="2 3">
    <name type="scientific">Aldrovandia affinis</name>
    <dbReference type="NCBI Taxonomy" id="143900"/>
    <lineage>
        <taxon>Eukaryota</taxon>
        <taxon>Metazoa</taxon>
        <taxon>Chordata</taxon>
        <taxon>Craniata</taxon>
        <taxon>Vertebrata</taxon>
        <taxon>Euteleostomi</taxon>
        <taxon>Actinopterygii</taxon>
        <taxon>Neopterygii</taxon>
        <taxon>Teleostei</taxon>
        <taxon>Notacanthiformes</taxon>
        <taxon>Halosauridae</taxon>
        <taxon>Aldrovandia</taxon>
    </lineage>
</organism>
<gene>
    <name evidence="2" type="ORF">AAFF_G00092900</name>
</gene>
<evidence type="ECO:0000313" key="2">
    <source>
        <dbReference type="EMBL" id="KAJ8413294.1"/>
    </source>
</evidence>
<dbReference type="EMBL" id="JAINUG010000016">
    <property type="protein sequence ID" value="KAJ8413294.1"/>
    <property type="molecule type" value="Genomic_DNA"/>
</dbReference>
<name>A0AAD7WYW7_9TELE</name>
<protein>
    <submittedName>
        <fullName evidence="2">Uncharacterized protein</fullName>
    </submittedName>
</protein>
<accession>A0AAD7WYW7</accession>
<comment type="caution">
    <text evidence="2">The sequence shown here is derived from an EMBL/GenBank/DDBJ whole genome shotgun (WGS) entry which is preliminary data.</text>
</comment>
<evidence type="ECO:0000313" key="3">
    <source>
        <dbReference type="Proteomes" id="UP001221898"/>
    </source>
</evidence>
<sequence length="113" mass="12463">MEPGRKRPGIATNVPARLLGEKGKSAAQKEQNFSDTPLRVRMEGGGGEQERELGLDTVKRWLESVTELAAVRSDRPPLRDVLDSVKVHAGDLLLRPWHTPPCVERTETAVSGR</sequence>
<keyword evidence="3" id="KW-1185">Reference proteome</keyword>
<dbReference type="AlphaFoldDB" id="A0AAD7WYW7"/>